<comment type="caution">
    <text evidence="3">The sequence shown here is derived from an EMBL/GenBank/DDBJ whole genome shotgun (WGS) entry which is preliminary data.</text>
</comment>
<name>A0A7X1DZR6_9PSED</name>
<organism evidence="3 4">
    <name type="scientific">Pseudomonas cremoris</name>
    <dbReference type="NCBI Taxonomy" id="2724178"/>
    <lineage>
        <taxon>Bacteria</taxon>
        <taxon>Pseudomonadati</taxon>
        <taxon>Pseudomonadota</taxon>
        <taxon>Gammaproteobacteria</taxon>
        <taxon>Pseudomonadales</taxon>
        <taxon>Pseudomonadaceae</taxon>
        <taxon>Pseudomonas</taxon>
    </lineage>
</organism>
<feature type="region of interest" description="Disordered" evidence="1">
    <location>
        <begin position="1"/>
        <end position="42"/>
    </location>
</feature>
<evidence type="ECO:0000313" key="3">
    <source>
        <dbReference type="EMBL" id="MBC2408248.1"/>
    </source>
</evidence>
<evidence type="ECO:0000313" key="4">
    <source>
        <dbReference type="Proteomes" id="UP000520513"/>
    </source>
</evidence>
<dbReference type="EMBL" id="JAAXCY010000007">
    <property type="protein sequence ID" value="MBC2408248.1"/>
    <property type="molecule type" value="Genomic_DNA"/>
</dbReference>
<dbReference type="Proteomes" id="UP000534677">
    <property type="component" value="Unassembled WGS sequence"/>
</dbReference>
<sequence length="1118" mass="120670">MTTANLSHTVQQLPNPLPNLAPKQARQPTTPPTHALSSSDAPDSQLAAAYRTALLKTTGNAVHDAQVDVVGLPPRALFSQCWSLLGRAIQGSKFSQWMTRAGVEPDSMVITPGKGRVSFRLKGDPKQVVHTLGRHNPEFAAASSEVMAIAKIITAGNPDASLKPPLSPRSNRAPLEVVRHFQREPQTPTRAAIAARTAELSRNNAFIELPMQRHEALHRSRSETVLEQHHAALADIDGRYRVGGKLRELSEHVEATGASVDIASELTKRKVKIPFDSSYQPDNADTTNRVSLKQYLDDHQLDIPTHLEQLNNLATALMTATPHAPANGSYSGALGWPAPIDSSVFQALQTAINQGNVGDSNFGAFKNVLEYLLDKRPVSASEARDPRHLIDNLLKSPKGKALGAALQAHFQAQSIKGSANDWLLASMSLTKDEAIPAAVAGSRTDIEGFALMSPDNAGKTASAVVAQLHVALQLKGKASTAQSAALYATLLLSSRAPEFLVKDIPPVVVVGSHAWVSFVTAVERIEANAPGATATMSYAQVMLHAGIAPVTAQEHRVEYLAQNAALKQWAVINGMGLPATDDAMHAVRTAFDAQIKELRDASSVSLTSPPTVRNLALEALKKALPAMDPTQFENKCITLQPAYRTFPGPYSVLDLYVDRRALSAEFPGPAHAVEQFGQTHLMAGLPSQAIYEHTQHVTSKKSIWVSSSTAVNVNEVLKTLKTLPDIAQPFDSAFSTFATDVEKVTKTQIKHLISTLPLEDRQNLEYGKITVAKEMDLAKTNTQQPRRSRTAEGSVLVKTQRNGQVHTYEINRLKGEIIRRRDLGDFPTGERDLGGRHAYKAFEIITPDGAYTPGVSDERNAATGIANSFSSERTAFIADAIVKDLDLPALKKQAKGLTTFDTERPTHEAGVEFALNLIPLRSSIVKFQKGDLAEGLNDLGMDIFGFLIGVGTAAKAGKAAMTGASALGKAAQVAKIIGRTAIGSLNPVSGIDDLARGVWAGARKMAGAVHEGINYLRGAARHVDLLGVIKRHDIAQGTFKSAQGISERKAMAQFDETSQHWYAYDAHEAGLWKATGEFRCRTLKPCFQQRKQPAAYGVVTRQCGEHGGAHEEREVHRP</sequence>
<dbReference type="Proteomes" id="UP000520513">
    <property type="component" value="Unassembled WGS sequence"/>
</dbReference>
<feature type="compositionally biased region" description="Low complexity" evidence="1">
    <location>
        <begin position="11"/>
        <end position="20"/>
    </location>
</feature>
<feature type="compositionally biased region" description="Polar residues" evidence="1">
    <location>
        <begin position="1"/>
        <end position="10"/>
    </location>
</feature>
<proteinExistence type="predicted"/>
<gene>
    <name evidence="2" type="ORF">HF209_08680</name>
    <name evidence="3" type="ORF">HF257_19730</name>
</gene>
<dbReference type="EMBL" id="JAAXCZ010000003">
    <property type="protein sequence ID" value="MBC2381020.1"/>
    <property type="molecule type" value="Genomic_DNA"/>
</dbReference>
<accession>A0A7X1DZR6</accession>
<reference evidence="4 5" key="1">
    <citation type="submission" date="2020-04" db="EMBL/GenBank/DDBJ databases">
        <title>Pseudomonas crami sp. nov., a novel proteolytic bacterial species isolated from cream.</title>
        <authorList>
            <person name="Hofmann K."/>
            <person name="Woller A."/>
            <person name="Huptas C."/>
            <person name="Wenning M."/>
            <person name="Scherer S."/>
            <person name="Doll E.V."/>
        </authorList>
    </citation>
    <scope>NUCLEOTIDE SEQUENCE [LARGE SCALE GENOMIC DNA]</scope>
    <source>
        <strain evidence="2 5">WS 5096</strain>
        <strain evidence="3 4">WS 5106</strain>
    </source>
</reference>
<protein>
    <submittedName>
        <fullName evidence="3">Uncharacterized protein</fullName>
    </submittedName>
</protein>
<dbReference type="AlphaFoldDB" id="A0A7X1DZR6"/>
<dbReference type="RefSeq" id="WP_185706228.1">
    <property type="nucleotide sequence ID" value="NZ_JAAXCY010000007.1"/>
</dbReference>
<evidence type="ECO:0000256" key="1">
    <source>
        <dbReference type="SAM" id="MobiDB-lite"/>
    </source>
</evidence>
<keyword evidence="5" id="KW-1185">Reference proteome</keyword>
<evidence type="ECO:0000313" key="2">
    <source>
        <dbReference type="EMBL" id="MBC2381020.1"/>
    </source>
</evidence>
<evidence type="ECO:0000313" key="5">
    <source>
        <dbReference type="Proteomes" id="UP000534677"/>
    </source>
</evidence>